<keyword evidence="2" id="KW-1185">Reference proteome</keyword>
<dbReference type="Proteomes" id="UP001054837">
    <property type="component" value="Unassembled WGS sequence"/>
</dbReference>
<reference evidence="1 2" key="1">
    <citation type="submission" date="2021-06" db="EMBL/GenBank/DDBJ databases">
        <title>Caerostris darwini draft genome.</title>
        <authorList>
            <person name="Kono N."/>
            <person name="Arakawa K."/>
        </authorList>
    </citation>
    <scope>NUCLEOTIDE SEQUENCE [LARGE SCALE GENOMIC DNA]</scope>
</reference>
<dbReference type="EMBL" id="BPLQ01012778">
    <property type="protein sequence ID" value="GIY67798.1"/>
    <property type="molecule type" value="Genomic_DNA"/>
</dbReference>
<gene>
    <name evidence="1" type="ORF">CDAR_458651</name>
</gene>
<proteinExistence type="predicted"/>
<comment type="caution">
    <text evidence="1">The sequence shown here is derived from an EMBL/GenBank/DDBJ whole genome shotgun (WGS) entry which is preliminary data.</text>
</comment>
<organism evidence="1 2">
    <name type="scientific">Caerostris darwini</name>
    <dbReference type="NCBI Taxonomy" id="1538125"/>
    <lineage>
        <taxon>Eukaryota</taxon>
        <taxon>Metazoa</taxon>
        <taxon>Ecdysozoa</taxon>
        <taxon>Arthropoda</taxon>
        <taxon>Chelicerata</taxon>
        <taxon>Arachnida</taxon>
        <taxon>Araneae</taxon>
        <taxon>Araneomorphae</taxon>
        <taxon>Entelegynae</taxon>
        <taxon>Araneoidea</taxon>
        <taxon>Araneidae</taxon>
        <taxon>Caerostris</taxon>
    </lineage>
</organism>
<protein>
    <submittedName>
        <fullName evidence="1">Uncharacterized protein</fullName>
    </submittedName>
</protein>
<evidence type="ECO:0000313" key="2">
    <source>
        <dbReference type="Proteomes" id="UP001054837"/>
    </source>
</evidence>
<evidence type="ECO:0000313" key="1">
    <source>
        <dbReference type="EMBL" id="GIY67798.1"/>
    </source>
</evidence>
<accession>A0AAV4VCR1</accession>
<dbReference type="AlphaFoldDB" id="A0AAV4VCR1"/>
<name>A0AAV4VCR1_9ARAC</name>
<sequence>MDENRSRIFQYLEQITEEIENTIVLASNVFYYLQQAVYVYIMLEPEILTADECRAREQESTILINRLQEFRTINGIVRDDSVRSKELLSFHFIG</sequence>